<accession>A0A1H1MTT1</accession>
<dbReference type="SUPFAM" id="SSF56281">
    <property type="entry name" value="Metallo-hydrolase/oxidoreductase"/>
    <property type="match status" value="1"/>
</dbReference>
<evidence type="ECO:0000313" key="2">
    <source>
        <dbReference type="Proteomes" id="UP000198963"/>
    </source>
</evidence>
<protein>
    <submittedName>
        <fullName evidence="1">Metal-dependent hydrolase, beta-lactamase superfamily II</fullName>
    </submittedName>
</protein>
<dbReference type="AlphaFoldDB" id="A0A1H1MTT1"/>
<dbReference type="EMBL" id="LT629774">
    <property type="protein sequence ID" value="SDR90174.1"/>
    <property type="molecule type" value="Genomic_DNA"/>
</dbReference>
<dbReference type="GO" id="GO:0016787">
    <property type="term" value="F:hydrolase activity"/>
    <property type="evidence" value="ECO:0007669"/>
    <property type="project" value="UniProtKB-KW"/>
</dbReference>
<name>A0A1H1MTT1_9FLAO</name>
<dbReference type="Gene3D" id="3.60.15.10">
    <property type="entry name" value="Ribonuclease Z/Hydroxyacylglutathione hydrolase-like"/>
    <property type="match status" value="1"/>
</dbReference>
<dbReference type="InterPro" id="IPR052159">
    <property type="entry name" value="Competence_DNA_uptake"/>
</dbReference>
<dbReference type="InterPro" id="IPR036866">
    <property type="entry name" value="RibonucZ/Hydroxyglut_hydro"/>
</dbReference>
<dbReference type="STRING" id="1249933.SAMN04489797_0422"/>
<reference evidence="1 2" key="1">
    <citation type="submission" date="2016-10" db="EMBL/GenBank/DDBJ databases">
        <authorList>
            <person name="Varghese N."/>
            <person name="Submissions S."/>
        </authorList>
    </citation>
    <scope>NUCLEOTIDE SEQUENCE [LARGE SCALE GENOMIC DNA]</scope>
    <source>
        <strain evidence="1 2">RHA_55</strain>
    </source>
</reference>
<dbReference type="RefSeq" id="WP_092443785.1">
    <property type="nucleotide sequence ID" value="NZ_LT629774.1"/>
</dbReference>
<organism evidence="1 2">
    <name type="scientific">Winogradskyella sediminis</name>
    <dbReference type="NCBI Taxonomy" id="1382466"/>
    <lineage>
        <taxon>Bacteria</taxon>
        <taxon>Pseudomonadati</taxon>
        <taxon>Bacteroidota</taxon>
        <taxon>Flavobacteriia</taxon>
        <taxon>Flavobacteriales</taxon>
        <taxon>Flavobacteriaceae</taxon>
        <taxon>Winogradskyella</taxon>
    </lineage>
</organism>
<keyword evidence="2" id="KW-1185">Reference proteome</keyword>
<evidence type="ECO:0000313" key="1">
    <source>
        <dbReference type="EMBL" id="SDR90174.1"/>
    </source>
</evidence>
<gene>
    <name evidence="1" type="ORF">SAMN04489797_0422</name>
</gene>
<keyword evidence="1" id="KW-0378">Hydrolase</keyword>
<dbReference type="PANTHER" id="PTHR30619">
    <property type="entry name" value="DNA INTERNALIZATION/COMPETENCE PROTEIN COMEC/REC2"/>
    <property type="match status" value="1"/>
</dbReference>
<dbReference type="PANTHER" id="PTHR30619:SF1">
    <property type="entry name" value="RECOMBINATION PROTEIN 2"/>
    <property type="match status" value="1"/>
</dbReference>
<sequence length="404" mass="46375">MYLKYHRRYFSDDVLVYIEEFNKAEGFVLFDFYDSNEFERFTSYTNNDFNINVATMVSLINYQNRTIRENTYYSIKRETVNTWLESNSIAQNENSLIIGFTIDMSNFNLEGEVFTHSVSLNDYDSFNHLMYGKRDISDIEFDLSGKLTVNIRNVGQGNWNEIMSDESYAVVYDCGTSMNASKSDVRALINSRSKKYIDNKPSLILSHWDKDHYHCLIGMTDAELSSFSNFICRDNVPNLTSRKLFSRISSLISNKHIYAIPAEARKARGGLTYLNALNSTNNQLVIYNSQYHKDRNISGIFLSLKNTHSSVIFSGDSHYSQVSTCILPHLNFKHNHYLIVPHHGGKGGNYIYNNPGKIQYESAIISVGPNRYGHPKPKYVSALKADFRTFTKTSLTKSDITINL</sequence>
<proteinExistence type="predicted"/>
<dbReference type="Proteomes" id="UP000198963">
    <property type="component" value="Chromosome I"/>
</dbReference>